<proteinExistence type="predicted"/>
<sequence>MLLKNRTVLESTSRIPWFCLIHRILLLSATGCLKINLLVNGGVICLRRYCNRIPCFPTIIRSSVQQKLDVLRFPTSLPISKNSDFHIKYYGLRTGRKKSELE</sequence>
<accession>A0A8X6P5E0</accession>
<name>A0A8X6P5E0_NEPPI</name>
<reference evidence="1" key="1">
    <citation type="submission" date="2020-08" db="EMBL/GenBank/DDBJ databases">
        <title>Multicomponent nature underlies the extraordinary mechanical properties of spider dragline silk.</title>
        <authorList>
            <person name="Kono N."/>
            <person name="Nakamura H."/>
            <person name="Mori M."/>
            <person name="Yoshida Y."/>
            <person name="Ohtoshi R."/>
            <person name="Malay A.D."/>
            <person name="Moran D.A.P."/>
            <person name="Tomita M."/>
            <person name="Numata K."/>
            <person name="Arakawa K."/>
        </authorList>
    </citation>
    <scope>NUCLEOTIDE SEQUENCE</scope>
</reference>
<keyword evidence="2" id="KW-1185">Reference proteome</keyword>
<dbReference type="Proteomes" id="UP000887013">
    <property type="component" value="Unassembled WGS sequence"/>
</dbReference>
<organism evidence="1 2">
    <name type="scientific">Nephila pilipes</name>
    <name type="common">Giant wood spider</name>
    <name type="synonym">Nephila maculata</name>
    <dbReference type="NCBI Taxonomy" id="299642"/>
    <lineage>
        <taxon>Eukaryota</taxon>
        <taxon>Metazoa</taxon>
        <taxon>Ecdysozoa</taxon>
        <taxon>Arthropoda</taxon>
        <taxon>Chelicerata</taxon>
        <taxon>Arachnida</taxon>
        <taxon>Araneae</taxon>
        <taxon>Araneomorphae</taxon>
        <taxon>Entelegynae</taxon>
        <taxon>Araneoidea</taxon>
        <taxon>Nephilidae</taxon>
        <taxon>Nephila</taxon>
    </lineage>
</organism>
<gene>
    <name evidence="1" type="ORF">NPIL_168431</name>
</gene>
<dbReference type="AlphaFoldDB" id="A0A8X6P5E0"/>
<evidence type="ECO:0000313" key="1">
    <source>
        <dbReference type="EMBL" id="GFT47377.1"/>
    </source>
</evidence>
<comment type="caution">
    <text evidence="1">The sequence shown here is derived from an EMBL/GenBank/DDBJ whole genome shotgun (WGS) entry which is preliminary data.</text>
</comment>
<evidence type="ECO:0000313" key="2">
    <source>
        <dbReference type="Proteomes" id="UP000887013"/>
    </source>
</evidence>
<protein>
    <submittedName>
        <fullName evidence="1">Uncharacterized protein</fullName>
    </submittedName>
</protein>
<dbReference type="EMBL" id="BMAW01111317">
    <property type="protein sequence ID" value="GFT47377.1"/>
    <property type="molecule type" value="Genomic_DNA"/>
</dbReference>